<gene>
    <name evidence="1" type="ORF">LTR37_005657</name>
</gene>
<organism evidence="1 2">
    <name type="scientific">Vermiconidia calcicola</name>
    <dbReference type="NCBI Taxonomy" id="1690605"/>
    <lineage>
        <taxon>Eukaryota</taxon>
        <taxon>Fungi</taxon>
        <taxon>Dikarya</taxon>
        <taxon>Ascomycota</taxon>
        <taxon>Pezizomycotina</taxon>
        <taxon>Dothideomycetes</taxon>
        <taxon>Dothideomycetidae</taxon>
        <taxon>Mycosphaerellales</taxon>
        <taxon>Extremaceae</taxon>
        <taxon>Vermiconidia</taxon>
    </lineage>
</organism>
<dbReference type="Proteomes" id="UP001281147">
    <property type="component" value="Unassembled WGS sequence"/>
</dbReference>
<keyword evidence="2" id="KW-1185">Reference proteome</keyword>
<dbReference type="EMBL" id="JAUTXU010000036">
    <property type="protein sequence ID" value="KAK3717591.1"/>
    <property type="molecule type" value="Genomic_DNA"/>
</dbReference>
<evidence type="ECO:0000313" key="1">
    <source>
        <dbReference type="EMBL" id="KAK3717591.1"/>
    </source>
</evidence>
<proteinExistence type="predicted"/>
<protein>
    <submittedName>
        <fullName evidence="1">Uncharacterized protein</fullName>
    </submittedName>
</protein>
<name>A0ACC3NIS2_9PEZI</name>
<evidence type="ECO:0000313" key="2">
    <source>
        <dbReference type="Proteomes" id="UP001281147"/>
    </source>
</evidence>
<comment type="caution">
    <text evidence="1">The sequence shown here is derived from an EMBL/GenBank/DDBJ whole genome shotgun (WGS) entry which is preliminary data.</text>
</comment>
<accession>A0ACC3NIS2</accession>
<reference evidence="1" key="1">
    <citation type="submission" date="2023-07" db="EMBL/GenBank/DDBJ databases">
        <title>Black Yeasts Isolated from many extreme environments.</title>
        <authorList>
            <person name="Coleine C."/>
            <person name="Stajich J.E."/>
            <person name="Selbmann L."/>
        </authorList>
    </citation>
    <scope>NUCLEOTIDE SEQUENCE</scope>
    <source>
        <strain evidence="1">CCFEE 5714</strain>
    </source>
</reference>
<sequence length="521" mass="57978">MILRSGGFPLFTINSYAMTSTGWRLLNQPRCKVLSKLPSEAALRHVGTVVDVSNHLFDNKIGDRTGKLWELKSFPRTYSSPGAQRVFPHRVPNLIAVWYPEDCSSVIASMAPKKAKSTKKGKSPQAGSAPSSRPTRVTRAVRTTGGVATAASRRSRRCAEDAPEFLLDDDPEQIVAAARRARRGPAAADGRAAEEQVPPEEEQAAPPTEEQAAPPAQEQVEPPAQQHAAPPAQGQVAPPTEERVRNPTRNPTPEHEEDEWHAKGFAEVETTVNITFEERDASFKTVLRVQEDPANFRSRLGYNARFFLIRRRPDAGEQVEGGTNAENEDHEESVGDLQAWRIDKPTAAHPNPRTRWIDELLTVNPPDANMLVRETAYCLQTIYTPTGALHTRATTLAAHRPGPAAFRDNSLLFIEMIHFFQDFRQRGLLRHALRAYFDLLANLPEWFAFHSTVLLVPAAPDGERGLAWGDDNSANNKNAERILMRAYENHGGFQTWFRKVPIDTGDEENPYGDITVMGRIV</sequence>